<reference evidence="1" key="1">
    <citation type="submission" date="2022-10" db="EMBL/GenBank/DDBJ databases">
        <title>Culturing micro-colonial fungi from biological soil crusts in the Mojave desert and describing Neophaeococcomyces mojavensis, and introducing the new genera and species Taxawa tesnikishii.</title>
        <authorList>
            <person name="Kurbessoian T."/>
            <person name="Stajich J.E."/>
        </authorList>
    </citation>
    <scope>NUCLEOTIDE SEQUENCE</scope>
    <source>
        <strain evidence="1">JES_112</strain>
    </source>
</reference>
<dbReference type="Proteomes" id="UP001172386">
    <property type="component" value="Unassembled WGS sequence"/>
</dbReference>
<evidence type="ECO:0000313" key="1">
    <source>
        <dbReference type="EMBL" id="KAJ9661145.1"/>
    </source>
</evidence>
<comment type="caution">
    <text evidence="1">The sequence shown here is derived from an EMBL/GenBank/DDBJ whole genome shotgun (WGS) entry which is preliminary data.</text>
</comment>
<name>A0ACC3AF05_9EURO</name>
<dbReference type="EMBL" id="JAPDRQ010000025">
    <property type="protein sequence ID" value="KAJ9661145.1"/>
    <property type="molecule type" value="Genomic_DNA"/>
</dbReference>
<keyword evidence="2" id="KW-1185">Reference proteome</keyword>
<protein>
    <submittedName>
        <fullName evidence="1">Uncharacterized protein</fullName>
    </submittedName>
</protein>
<accession>A0ACC3AF05</accession>
<sequence length="302" mass="33798">MRVFLIRHGETEHNVAGLLAGATDSRLTNHGLIQAQRLASYLVKRRHLQFTHIFASDLQRAHRTANEISNAQSAARPEDAGIGTTVLPLLREQDFGSFELLPWKRSQDLRLKDPSPEDPGFKPKETHAALKLRADAFVDDYLLPLLALDDEWEQDIAVVSHGLLLGALWKALLIRFRPSTVSLSPDVVLSNVKRSLENLPAWSNTGFLELHICSAQNTWQDTATTEENSSRQPKSTEKLDATMTICAVNGKEHLAHLKRTRGGVGSTASDERQQRLESFFKKRKVDTTPKPSLEIRDKTTSL</sequence>
<gene>
    <name evidence="1" type="ORF">H2198_002089</name>
</gene>
<proteinExistence type="predicted"/>
<evidence type="ECO:0000313" key="2">
    <source>
        <dbReference type="Proteomes" id="UP001172386"/>
    </source>
</evidence>
<organism evidence="1 2">
    <name type="scientific">Neophaeococcomyces mojaviensis</name>
    <dbReference type="NCBI Taxonomy" id="3383035"/>
    <lineage>
        <taxon>Eukaryota</taxon>
        <taxon>Fungi</taxon>
        <taxon>Dikarya</taxon>
        <taxon>Ascomycota</taxon>
        <taxon>Pezizomycotina</taxon>
        <taxon>Eurotiomycetes</taxon>
        <taxon>Chaetothyriomycetidae</taxon>
        <taxon>Chaetothyriales</taxon>
        <taxon>Chaetothyriales incertae sedis</taxon>
        <taxon>Neophaeococcomyces</taxon>
    </lineage>
</organism>